<dbReference type="Proteomes" id="UP001470230">
    <property type="component" value="Unassembled WGS sequence"/>
</dbReference>
<comment type="caution">
    <text evidence="2">The sequence shown here is derived from an EMBL/GenBank/DDBJ whole genome shotgun (WGS) entry which is preliminary data.</text>
</comment>
<gene>
    <name evidence="2" type="ORF">M9Y10_037342</name>
</gene>
<keyword evidence="1" id="KW-0472">Membrane</keyword>
<feature type="transmembrane region" description="Helical" evidence="1">
    <location>
        <begin position="243"/>
        <end position="262"/>
    </location>
</feature>
<dbReference type="EMBL" id="JAPFFF010000063">
    <property type="protein sequence ID" value="KAK8836818.1"/>
    <property type="molecule type" value="Genomic_DNA"/>
</dbReference>
<evidence type="ECO:0000313" key="3">
    <source>
        <dbReference type="Proteomes" id="UP001470230"/>
    </source>
</evidence>
<reference evidence="2 3" key="1">
    <citation type="submission" date="2024-04" db="EMBL/GenBank/DDBJ databases">
        <title>Tritrichomonas musculus Genome.</title>
        <authorList>
            <person name="Alves-Ferreira E."/>
            <person name="Grigg M."/>
            <person name="Lorenzi H."/>
            <person name="Galac M."/>
        </authorList>
    </citation>
    <scope>NUCLEOTIDE SEQUENCE [LARGE SCALE GENOMIC DNA]</scope>
    <source>
        <strain evidence="2 3">EAF2021</strain>
    </source>
</reference>
<feature type="transmembrane region" description="Helical" evidence="1">
    <location>
        <begin position="304"/>
        <end position="329"/>
    </location>
</feature>
<keyword evidence="3" id="KW-1185">Reference proteome</keyword>
<keyword evidence="1" id="KW-1133">Transmembrane helix</keyword>
<feature type="transmembrane region" description="Helical" evidence="1">
    <location>
        <begin position="88"/>
        <end position="113"/>
    </location>
</feature>
<name>A0ABR2GSA3_9EUKA</name>
<keyword evidence="1" id="KW-0812">Transmembrane</keyword>
<feature type="transmembrane region" description="Helical" evidence="1">
    <location>
        <begin position="183"/>
        <end position="206"/>
    </location>
</feature>
<feature type="transmembrane region" description="Helical" evidence="1">
    <location>
        <begin position="218"/>
        <end position="236"/>
    </location>
</feature>
<organism evidence="2 3">
    <name type="scientific">Tritrichomonas musculus</name>
    <dbReference type="NCBI Taxonomy" id="1915356"/>
    <lineage>
        <taxon>Eukaryota</taxon>
        <taxon>Metamonada</taxon>
        <taxon>Parabasalia</taxon>
        <taxon>Tritrichomonadida</taxon>
        <taxon>Tritrichomonadidae</taxon>
        <taxon>Tritrichomonas</taxon>
    </lineage>
</organism>
<feature type="transmembrane region" description="Helical" evidence="1">
    <location>
        <begin position="268"/>
        <end position="292"/>
    </location>
</feature>
<proteinExistence type="predicted"/>
<evidence type="ECO:0000313" key="2">
    <source>
        <dbReference type="EMBL" id="KAK8836818.1"/>
    </source>
</evidence>
<evidence type="ECO:0008006" key="4">
    <source>
        <dbReference type="Google" id="ProtNLM"/>
    </source>
</evidence>
<sequence length="370" mass="42386">MVFGFATDEEIKRIEELQFDSKYCSDSYQLSEIQILADKDKTIGGEIPYAKILTPYAFTCKEKYTISAELEYFNGPNNLDSRLQIFRIVALVYFILVLLIMVGFLIYICYYSYKEGMCLCQNNYCAGFIQSLCCNTYTFYVGFFFFLFIFFALQAYSIFGFFNSRKDQEYININYEKNSENDAIINSIVLPVISNAIVMVFLASISNFLSWPNATWCSRIFVSLILIVMASFYLGFQLSLYSIAGIIFNLISYLAIFFISQYCLPFQFIVTRIAIITYFIGSFAAFPLGAILINELQNQISTHYFTFVFGIIFIITQAITIVLLLLAIFCFGEFNDQVLSIIILHQTTTVSFVLESNTSVSGQNNENNYA</sequence>
<feature type="transmembrane region" description="Helical" evidence="1">
    <location>
        <begin position="137"/>
        <end position="162"/>
    </location>
</feature>
<evidence type="ECO:0000256" key="1">
    <source>
        <dbReference type="SAM" id="Phobius"/>
    </source>
</evidence>
<protein>
    <recommendedName>
        <fullName evidence="4">Transmembrane protein</fullName>
    </recommendedName>
</protein>
<accession>A0ABR2GSA3</accession>